<protein>
    <recommendedName>
        <fullName evidence="3">Reverse transcriptase domain</fullName>
    </recommendedName>
</protein>
<dbReference type="EMBL" id="CABPRJ010000503">
    <property type="protein sequence ID" value="VVC29981.1"/>
    <property type="molecule type" value="Genomic_DNA"/>
</dbReference>
<evidence type="ECO:0000313" key="1">
    <source>
        <dbReference type="EMBL" id="VVC29981.1"/>
    </source>
</evidence>
<evidence type="ECO:0000313" key="2">
    <source>
        <dbReference type="Proteomes" id="UP000325440"/>
    </source>
</evidence>
<evidence type="ECO:0008006" key="3">
    <source>
        <dbReference type="Google" id="ProtNLM"/>
    </source>
</evidence>
<keyword evidence="2" id="KW-1185">Reference proteome</keyword>
<accession>A0A5E4MER8</accession>
<reference evidence="1 2" key="1">
    <citation type="submission" date="2019-08" db="EMBL/GenBank/DDBJ databases">
        <authorList>
            <person name="Alioto T."/>
            <person name="Alioto T."/>
            <person name="Gomez Garrido J."/>
        </authorList>
    </citation>
    <scope>NUCLEOTIDE SEQUENCE [LARGE SCALE GENOMIC DNA]</scope>
</reference>
<gene>
    <name evidence="1" type="ORF">CINCED_3A022726</name>
</gene>
<dbReference type="Proteomes" id="UP000325440">
    <property type="component" value="Unassembled WGS sequence"/>
</dbReference>
<dbReference type="AlphaFoldDB" id="A0A5E4MER8"/>
<sequence length="128" mass="15599">MGIVINENKTKYVVMNRNTTVKDNLCIKELTFKQVGDLGSFQRKKIENLQQLYSKQRLCLFLARKRLEWVKHIWRTEGSLIKKVMGKRPRGRPQQRWYDIVKKTMKEINSLLDMEVALNRERWKWQWF</sequence>
<proteinExistence type="predicted"/>
<organism evidence="1 2">
    <name type="scientific">Cinara cedri</name>
    <dbReference type="NCBI Taxonomy" id="506608"/>
    <lineage>
        <taxon>Eukaryota</taxon>
        <taxon>Metazoa</taxon>
        <taxon>Ecdysozoa</taxon>
        <taxon>Arthropoda</taxon>
        <taxon>Hexapoda</taxon>
        <taxon>Insecta</taxon>
        <taxon>Pterygota</taxon>
        <taxon>Neoptera</taxon>
        <taxon>Paraneoptera</taxon>
        <taxon>Hemiptera</taxon>
        <taxon>Sternorrhyncha</taxon>
        <taxon>Aphidomorpha</taxon>
        <taxon>Aphidoidea</taxon>
        <taxon>Aphididae</taxon>
        <taxon>Lachninae</taxon>
        <taxon>Cinara</taxon>
    </lineage>
</organism>
<name>A0A5E4MER8_9HEMI</name>
<dbReference type="OrthoDB" id="6598681at2759"/>